<name>A0A6A6H0S0_VIRVR</name>
<dbReference type="AlphaFoldDB" id="A0A6A6H0S0"/>
<feature type="region of interest" description="Disordered" evidence="3">
    <location>
        <begin position="1"/>
        <end position="50"/>
    </location>
</feature>
<dbReference type="NCBIfam" id="TIGR00172">
    <property type="entry name" value="maf"/>
    <property type="match status" value="1"/>
</dbReference>
<dbReference type="PANTHER" id="PTHR43213:SF5">
    <property type="entry name" value="BIFUNCTIONAL DTTP_UTP PYROPHOSPHATASE_METHYLTRANSFERASE PROTEIN-RELATED"/>
    <property type="match status" value="1"/>
</dbReference>
<accession>A0A6A6H0S0</accession>
<evidence type="ECO:0000256" key="1">
    <source>
        <dbReference type="ARBA" id="ARBA00001968"/>
    </source>
</evidence>
<dbReference type="CDD" id="cd00555">
    <property type="entry name" value="Maf"/>
    <property type="match status" value="1"/>
</dbReference>
<evidence type="ECO:0000313" key="4">
    <source>
        <dbReference type="EMBL" id="KAF2231676.1"/>
    </source>
</evidence>
<comment type="cofactor">
    <cofactor evidence="1">
        <name>a divalent metal cation</name>
        <dbReference type="ChEBI" id="CHEBI:60240"/>
    </cofactor>
</comment>
<reference evidence="4" key="1">
    <citation type="journal article" date="2020" name="Stud. Mycol.">
        <title>101 Dothideomycetes genomes: a test case for predicting lifestyles and emergence of pathogens.</title>
        <authorList>
            <person name="Haridas S."/>
            <person name="Albert R."/>
            <person name="Binder M."/>
            <person name="Bloem J."/>
            <person name="Labutti K."/>
            <person name="Salamov A."/>
            <person name="Andreopoulos B."/>
            <person name="Baker S."/>
            <person name="Barry K."/>
            <person name="Bills G."/>
            <person name="Bluhm B."/>
            <person name="Cannon C."/>
            <person name="Castanera R."/>
            <person name="Culley D."/>
            <person name="Daum C."/>
            <person name="Ezra D."/>
            <person name="Gonzalez J."/>
            <person name="Henrissat B."/>
            <person name="Kuo A."/>
            <person name="Liang C."/>
            <person name="Lipzen A."/>
            <person name="Lutzoni F."/>
            <person name="Magnuson J."/>
            <person name="Mondo S."/>
            <person name="Nolan M."/>
            <person name="Ohm R."/>
            <person name="Pangilinan J."/>
            <person name="Park H.-J."/>
            <person name="Ramirez L."/>
            <person name="Alfaro M."/>
            <person name="Sun H."/>
            <person name="Tritt A."/>
            <person name="Yoshinaga Y."/>
            <person name="Zwiers L.-H."/>
            <person name="Turgeon B."/>
            <person name="Goodwin S."/>
            <person name="Spatafora J."/>
            <person name="Crous P."/>
            <person name="Grigoriev I."/>
        </authorList>
    </citation>
    <scope>NUCLEOTIDE SEQUENCE</scope>
    <source>
        <strain evidence="4">Tuck. ex Michener</strain>
    </source>
</reference>
<dbReference type="EMBL" id="ML991824">
    <property type="protein sequence ID" value="KAF2231676.1"/>
    <property type="molecule type" value="Genomic_DNA"/>
</dbReference>
<protein>
    <submittedName>
        <fullName evidence="4">Maf-domain-containing protein</fullName>
    </submittedName>
</protein>
<dbReference type="HAMAP" id="MF_00528">
    <property type="entry name" value="Maf"/>
    <property type="match status" value="1"/>
</dbReference>
<proteinExistence type="inferred from homology"/>
<sequence>MVDVKYTPAPSEPSPSDPPPSYTTASAQPTPSTISASLPSRGPPIPRPPLPLELPALSMLRGKRVVLASASPRRKQLLAQIGLTQLETIPSPLPEDLPHTLAPFEYVLQTATRKAQAVYAQEINNEAKGEPALVLAADTVVVSASGMILEKPRSEREHVAMLRRGSGGWHKVFTAVAVMRPLESLREPGYAMETIVEETAVKFDQAAVTDDLITAYVKTREGADKAGGYGIQGIGSILIEKIDGSFDNVVGLPLRATLQLIEKVVTHDEEEEDEAAAGVYDDEEDD</sequence>
<evidence type="ECO:0000256" key="2">
    <source>
        <dbReference type="ARBA" id="ARBA00022801"/>
    </source>
</evidence>
<feature type="compositionally biased region" description="Pro residues" evidence="3">
    <location>
        <begin position="41"/>
        <end position="50"/>
    </location>
</feature>
<dbReference type="InterPro" id="IPR003697">
    <property type="entry name" value="Maf-like"/>
</dbReference>
<dbReference type="SUPFAM" id="SSF52972">
    <property type="entry name" value="ITPase-like"/>
    <property type="match status" value="1"/>
</dbReference>
<dbReference type="GO" id="GO:0047429">
    <property type="term" value="F:nucleoside triphosphate diphosphatase activity"/>
    <property type="evidence" value="ECO:0007669"/>
    <property type="project" value="InterPro"/>
</dbReference>
<evidence type="ECO:0000313" key="5">
    <source>
        <dbReference type="Proteomes" id="UP000800092"/>
    </source>
</evidence>
<evidence type="ECO:0000256" key="3">
    <source>
        <dbReference type="SAM" id="MobiDB-lite"/>
    </source>
</evidence>
<dbReference type="PANTHER" id="PTHR43213">
    <property type="entry name" value="BIFUNCTIONAL DTTP/UTP PYROPHOSPHATASE/METHYLTRANSFERASE PROTEIN-RELATED"/>
    <property type="match status" value="1"/>
</dbReference>
<organism evidence="4 5">
    <name type="scientific">Viridothelium virens</name>
    <name type="common">Speckled blister lichen</name>
    <name type="synonym">Trypethelium virens</name>
    <dbReference type="NCBI Taxonomy" id="1048519"/>
    <lineage>
        <taxon>Eukaryota</taxon>
        <taxon>Fungi</taxon>
        <taxon>Dikarya</taxon>
        <taxon>Ascomycota</taxon>
        <taxon>Pezizomycotina</taxon>
        <taxon>Dothideomycetes</taxon>
        <taxon>Dothideomycetes incertae sedis</taxon>
        <taxon>Trypetheliales</taxon>
        <taxon>Trypetheliaceae</taxon>
        <taxon>Viridothelium</taxon>
    </lineage>
</organism>
<dbReference type="InterPro" id="IPR029001">
    <property type="entry name" value="ITPase-like_fam"/>
</dbReference>
<gene>
    <name evidence="4" type="ORF">EV356DRAFT_451638</name>
</gene>
<dbReference type="Proteomes" id="UP000800092">
    <property type="component" value="Unassembled WGS sequence"/>
</dbReference>
<dbReference type="OrthoDB" id="10267058at2759"/>
<keyword evidence="2" id="KW-0378">Hydrolase</keyword>
<dbReference type="Pfam" id="PF02545">
    <property type="entry name" value="Maf"/>
    <property type="match status" value="1"/>
</dbReference>
<dbReference type="Gene3D" id="3.90.950.10">
    <property type="match status" value="1"/>
</dbReference>
<feature type="compositionally biased region" description="Pro residues" evidence="3">
    <location>
        <begin position="10"/>
        <end position="21"/>
    </location>
</feature>
<keyword evidence="5" id="KW-1185">Reference proteome</keyword>